<feature type="region of interest" description="Disordered" evidence="1">
    <location>
        <begin position="401"/>
        <end position="442"/>
    </location>
</feature>
<keyword evidence="5" id="KW-1185">Reference proteome</keyword>
<feature type="domain" description="STIL N-terminal" evidence="2">
    <location>
        <begin position="57"/>
        <end position="400"/>
    </location>
</feature>
<evidence type="ECO:0000256" key="1">
    <source>
        <dbReference type="SAM" id="MobiDB-lite"/>
    </source>
</evidence>
<dbReference type="EMBL" id="QUSF01000010">
    <property type="protein sequence ID" value="RLW05672.1"/>
    <property type="molecule type" value="Genomic_DNA"/>
</dbReference>
<gene>
    <name evidence="4" type="ORF">DV515_00004763</name>
</gene>
<feature type="compositionally biased region" description="Polar residues" evidence="1">
    <location>
        <begin position="463"/>
        <end position="484"/>
    </location>
</feature>
<accession>A0A3L8SPL4</accession>
<dbReference type="Pfam" id="PF25775">
    <property type="entry name" value="CC_STIL"/>
    <property type="match status" value="1"/>
</dbReference>
<feature type="domain" description="STIL coiled coil region" evidence="3">
    <location>
        <begin position="774"/>
        <end position="801"/>
    </location>
</feature>
<feature type="non-terminal residue" evidence="4">
    <location>
        <position position="1"/>
    </location>
</feature>
<feature type="region of interest" description="Disordered" evidence="1">
    <location>
        <begin position="1169"/>
        <end position="1194"/>
    </location>
</feature>
<organism evidence="4 5">
    <name type="scientific">Chloebia gouldiae</name>
    <name type="common">Gouldian finch</name>
    <name type="synonym">Erythrura gouldiae</name>
    <dbReference type="NCBI Taxonomy" id="44316"/>
    <lineage>
        <taxon>Eukaryota</taxon>
        <taxon>Metazoa</taxon>
        <taxon>Chordata</taxon>
        <taxon>Craniata</taxon>
        <taxon>Vertebrata</taxon>
        <taxon>Euteleostomi</taxon>
        <taxon>Archelosauria</taxon>
        <taxon>Archosauria</taxon>
        <taxon>Dinosauria</taxon>
        <taxon>Saurischia</taxon>
        <taxon>Theropoda</taxon>
        <taxon>Coelurosauria</taxon>
        <taxon>Aves</taxon>
        <taxon>Neognathae</taxon>
        <taxon>Neoaves</taxon>
        <taxon>Telluraves</taxon>
        <taxon>Australaves</taxon>
        <taxon>Passeriformes</taxon>
        <taxon>Passeroidea</taxon>
        <taxon>Passeridae</taxon>
        <taxon>Chloebia</taxon>
    </lineage>
</organism>
<feature type="region of interest" description="Disordered" evidence="1">
    <location>
        <begin position="587"/>
        <end position="606"/>
    </location>
</feature>
<name>A0A3L8SPL4_CHLGU</name>
<dbReference type="STRING" id="44316.ENSEGOP00005020745"/>
<evidence type="ECO:0000313" key="5">
    <source>
        <dbReference type="Proteomes" id="UP000276834"/>
    </source>
</evidence>
<feature type="region of interest" description="Disordered" evidence="1">
    <location>
        <begin position="1"/>
        <end position="31"/>
    </location>
</feature>
<feature type="compositionally biased region" description="Low complexity" evidence="1">
    <location>
        <begin position="558"/>
        <end position="575"/>
    </location>
</feature>
<feature type="region of interest" description="Disordered" evidence="1">
    <location>
        <begin position="804"/>
        <end position="835"/>
    </location>
</feature>
<feature type="region of interest" description="Disordered" evidence="1">
    <location>
        <begin position="463"/>
        <end position="532"/>
    </location>
</feature>
<dbReference type="InterPro" id="IPR058559">
    <property type="entry name" value="PRM_STIL"/>
</dbReference>
<dbReference type="GO" id="GO:0031023">
    <property type="term" value="P:microtubule organizing center organization"/>
    <property type="evidence" value="ECO:0007669"/>
    <property type="project" value="TreeGrafter"/>
</dbReference>
<evidence type="ECO:0000259" key="2">
    <source>
        <dbReference type="Pfam" id="PF15253"/>
    </source>
</evidence>
<protein>
    <recommendedName>
        <fullName evidence="6">STIL centriolar assembly protein</fullName>
    </recommendedName>
</protein>
<evidence type="ECO:0000313" key="4">
    <source>
        <dbReference type="EMBL" id="RLW05672.1"/>
    </source>
</evidence>
<dbReference type="GO" id="GO:0071539">
    <property type="term" value="P:protein localization to centrosome"/>
    <property type="evidence" value="ECO:0007669"/>
    <property type="project" value="TreeGrafter"/>
</dbReference>
<dbReference type="GO" id="GO:0007224">
    <property type="term" value="P:smoothened signaling pathway"/>
    <property type="evidence" value="ECO:0007669"/>
    <property type="project" value="TreeGrafter"/>
</dbReference>
<reference evidence="4 5" key="1">
    <citation type="journal article" date="2018" name="Proc. R. Soc. B">
        <title>A non-coding region near Follistatin controls head colour polymorphism in the Gouldian finch.</title>
        <authorList>
            <person name="Toomey M.B."/>
            <person name="Marques C.I."/>
            <person name="Andrade P."/>
            <person name="Araujo P.M."/>
            <person name="Sabatino S."/>
            <person name="Gazda M.A."/>
            <person name="Afonso S."/>
            <person name="Lopes R.J."/>
            <person name="Corbo J.C."/>
            <person name="Carneiro M."/>
        </authorList>
    </citation>
    <scope>NUCLEOTIDE SEQUENCE [LARGE SCALE GENOMIC DNA]</scope>
    <source>
        <strain evidence="4">Red01</strain>
        <tissue evidence="4">Muscle</tissue>
    </source>
</reference>
<feature type="region of interest" description="Disordered" evidence="1">
    <location>
        <begin position="544"/>
        <end position="582"/>
    </location>
</feature>
<dbReference type="InterPro" id="IPR026123">
    <property type="entry name" value="STIL"/>
</dbReference>
<comment type="caution">
    <text evidence="4">The sequence shown here is derived from an EMBL/GenBank/DDBJ whole genome shotgun (WGS) entry which is preliminary data.</text>
</comment>
<dbReference type="Proteomes" id="UP000276834">
    <property type="component" value="Unassembled WGS sequence"/>
</dbReference>
<dbReference type="Pfam" id="PF26399">
    <property type="entry name" value="PRM_STIL"/>
    <property type="match status" value="1"/>
</dbReference>
<proteinExistence type="predicted"/>
<feature type="compositionally biased region" description="Polar residues" evidence="1">
    <location>
        <begin position="404"/>
        <end position="415"/>
    </location>
</feature>
<dbReference type="InterPro" id="IPR057655">
    <property type="entry name" value="STIL_CC"/>
</dbReference>
<dbReference type="GO" id="GO:0007052">
    <property type="term" value="P:mitotic spindle organization"/>
    <property type="evidence" value="ECO:0007669"/>
    <property type="project" value="TreeGrafter"/>
</dbReference>
<dbReference type="PANTHER" id="PTHR15128:SF0">
    <property type="entry name" value="SCL-INTERRUPTING LOCUS PROTEIN"/>
    <property type="match status" value="1"/>
</dbReference>
<dbReference type="GO" id="GO:0005815">
    <property type="term" value="C:microtubule organizing center"/>
    <property type="evidence" value="ECO:0007669"/>
    <property type="project" value="TreeGrafter"/>
</dbReference>
<dbReference type="PANTHER" id="PTHR15128">
    <property type="entry name" value="TAL1 SCL INTERRUPTING LOCUS"/>
    <property type="match status" value="1"/>
</dbReference>
<sequence>RPLPAGCSGRAPLGTGRRGEGTAAALPGSRSALPGSDRRFFPKRMVPFSFPLSKCALWDPVPMGDVIGAHVTYYRNPRISLVEKTLRLAYRHAKQNEKKSFSCVLLGTLAVDEDGEGITLTIDRFDPGREVAGGSGKIPTASLPGDFLIPCTVNAWGPCSDNIIVHSPEDISLAFKGLQQSLCSKESLDLSKLLTVRAHIVFTENLDNLHFSFCWASLTVANILEYTPVKSVPIIPTALARNLNSPMNIAQVQGTYKCGYLTMDQTRKLLLLLESDPKAYALPLVGVWLSGVTHIYSPQVWACCLRYLFSSSIQERQVTFLESGRFLIVLYSLTHKEPEFYECVPCSGQTQLGFQILTCHETVHLFKNVEPSDKSPIQFELSAENQNAETEFFSRICKKLPIKSSPQGSPPSKLSASDHDSGVEDEDLSPRPIPSPHPVSQQVTKIFPSVPELSLILDGSFVESGQSSKPVGTSSAKSLPTVPNQPIKKKCCMRSTCHPSQHSEDRQNFPANMGDPTLRRLPNPVNQKIPASMPCRGSQALLQQQVQCKKASPQARKSSGSSSPSTPCSGPSPDTSVHHPRKPLEKLVLNPESITPQGEPLHRRTSISGSKQLPAVTQPVLNNSALSPQSCRQPPDLQVPVQVPPSCPACSCQCPASLQYNPINSWQGVGKMSPKHGAEIQSEIAQQNPCAVFHQSIICPNVCCNPGYATSSPINVRYPGKTGSCSLDNGLSPGIRMPSSVSPSSLQCCAAHSPCLHTPAPAAASDNGMMGLSPDAYRLLTEQDRQLKLLQAQIQRLLEAQARQEGSSQEAVQAEKPGELVSMETQTSPRSHKRSVSVAVSTGASLFWNTAAEKQVNSLPRGKKDGEISKEDISISINAEQDASNTSIASSLRVVDMPSFVESIHLVEEGTNQNTPQAGNVSQALVRGSSLEESVSVSLQKEPSEGARSQVVVTSEQSSAPLLPQQPSEELKLYQDLLGQVNHLLKTSEVQDHLPLKSGFVVDDGPTYQDIDDTEVASETDTGGVDKESVISATLKQLRNLGVTVDSPGSMKENTHKVENARILACISPEAVVPGLNSMLLANVSMCPNVVDLSMEANAIALKYLSENQLSRLSLSRSDQNPPADFSFQDILQTNTDKSMVGLSLISPNNMSFATKKYMKRYGLIQGNDSSEDEEELQAQGGNFGTVRSKSMPDKNCTPALDSFSCQTELPKRMDGRLPVHLKSHSRELTTNTPPPELNSPALRNITNEVFPPRTDQADENSLQFLKDLKSKTRLLPGRVEFTEQPIRKDEGNTQAFHGNLHTPTLEMLNQSNSINSVGTILDVKQLRQLPKLF</sequence>
<dbReference type="OrthoDB" id="76173at2759"/>
<evidence type="ECO:0000259" key="3">
    <source>
        <dbReference type="Pfam" id="PF25775"/>
    </source>
</evidence>
<dbReference type="InterPro" id="IPR057731">
    <property type="entry name" value="STIL_N"/>
</dbReference>
<evidence type="ECO:0008006" key="6">
    <source>
        <dbReference type="Google" id="ProtNLM"/>
    </source>
</evidence>
<dbReference type="Pfam" id="PF15253">
    <property type="entry name" value="STIL_N"/>
    <property type="match status" value="1"/>
</dbReference>